<sequence>MAMSQGVELGNVLLARIRPGGRVLLHVDTGWAPEFYTSKFYVVLRGNAEVVNRCGEGDDEEQVRGRRGWCGRKHRRLGHAGRCHW</sequence>
<accession>A0A1G7CSE3</accession>
<dbReference type="Proteomes" id="UP000198925">
    <property type="component" value="Unassembled WGS sequence"/>
</dbReference>
<protein>
    <submittedName>
        <fullName evidence="1">Uncharacterized protein</fullName>
    </submittedName>
</protein>
<reference evidence="1 2" key="1">
    <citation type="submission" date="2016-10" db="EMBL/GenBank/DDBJ databases">
        <authorList>
            <person name="de Groot N.N."/>
        </authorList>
    </citation>
    <scope>NUCLEOTIDE SEQUENCE [LARGE SCALE GENOMIC DNA]</scope>
    <source>
        <strain evidence="1 2">CPCC 100156</strain>
    </source>
</reference>
<gene>
    <name evidence="1" type="ORF">SAMN04487779_103520</name>
</gene>
<keyword evidence="2" id="KW-1185">Reference proteome</keyword>
<organism evidence="1 2">
    <name type="scientific">Belnapia rosea</name>
    <dbReference type="NCBI Taxonomy" id="938405"/>
    <lineage>
        <taxon>Bacteria</taxon>
        <taxon>Pseudomonadati</taxon>
        <taxon>Pseudomonadota</taxon>
        <taxon>Alphaproteobacteria</taxon>
        <taxon>Acetobacterales</taxon>
        <taxon>Roseomonadaceae</taxon>
        <taxon>Belnapia</taxon>
    </lineage>
</organism>
<evidence type="ECO:0000313" key="2">
    <source>
        <dbReference type="Proteomes" id="UP000198925"/>
    </source>
</evidence>
<dbReference type="EMBL" id="FMZX01000035">
    <property type="protein sequence ID" value="SDE42334.1"/>
    <property type="molecule type" value="Genomic_DNA"/>
</dbReference>
<name>A0A1G7CSE3_9PROT</name>
<evidence type="ECO:0000313" key="1">
    <source>
        <dbReference type="EMBL" id="SDE42334.1"/>
    </source>
</evidence>
<proteinExistence type="predicted"/>
<dbReference type="AlphaFoldDB" id="A0A1G7CSE3"/>